<keyword evidence="1" id="KW-0812">Transmembrane</keyword>
<feature type="transmembrane region" description="Helical" evidence="1">
    <location>
        <begin position="54"/>
        <end position="74"/>
    </location>
</feature>
<dbReference type="OrthoDB" id="72976at2759"/>
<accession>A0A4U5M6Z0</accession>
<dbReference type="Proteomes" id="UP000298663">
    <property type="component" value="Unassembled WGS sequence"/>
</dbReference>
<gene>
    <name evidence="2" type="ORF">L596_025154</name>
</gene>
<keyword evidence="1" id="KW-0472">Membrane</keyword>
<organism evidence="2 3">
    <name type="scientific">Steinernema carpocapsae</name>
    <name type="common">Entomopathogenic nematode</name>
    <dbReference type="NCBI Taxonomy" id="34508"/>
    <lineage>
        <taxon>Eukaryota</taxon>
        <taxon>Metazoa</taxon>
        <taxon>Ecdysozoa</taxon>
        <taxon>Nematoda</taxon>
        <taxon>Chromadorea</taxon>
        <taxon>Rhabditida</taxon>
        <taxon>Tylenchina</taxon>
        <taxon>Panagrolaimomorpha</taxon>
        <taxon>Strongyloidoidea</taxon>
        <taxon>Steinernematidae</taxon>
        <taxon>Steinernema</taxon>
    </lineage>
</organism>
<keyword evidence="3" id="KW-1185">Reference proteome</keyword>
<proteinExistence type="predicted"/>
<comment type="caution">
    <text evidence="2">The sequence shown here is derived from an EMBL/GenBank/DDBJ whole genome shotgun (WGS) entry which is preliminary data.</text>
</comment>
<dbReference type="AlphaFoldDB" id="A0A4U5M6Z0"/>
<evidence type="ECO:0000313" key="3">
    <source>
        <dbReference type="Proteomes" id="UP000298663"/>
    </source>
</evidence>
<evidence type="ECO:0000256" key="1">
    <source>
        <dbReference type="SAM" id="Phobius"/>
    </source>
</evidence>
<keyword evidence="1" id="KW-1133">Transmembrane helix</keyword>
<protein>
    <submittedName>
        <fullName evidence="2">Uncharacterized protein</fullName>
    </submittedName>
</protein>
<dbReference type="EMBL" id="AZBU02000009">
    <property type="protein sequence ID" value="TKR64659.1"/>
    <property type="molecule type" value="Genomic_DNA"/>
</dbReference>
<reference evidence="2 3" key="2">
    <citation type="journal article" date="2019" name="G3 (Bethesda)">
        <title>Hybrid Assembly of the Genome of the Entomopathogenic Nematode Steinernema carpocapsae Identifies the X-Chromosome.</title>
        <authorList>
            <person name="Serra L."/>
            <person name="Macchietto M."/>
            <person name="Macias-Munoz A."/>
            <person name="McGill C.J."/>
            <person name="Rodriguez I.M."/>
            <person name="Rodriguez B."/>
            <person name="Murad R."/>
            <person name="Mortazavi A."/>
        </authorList>
    </citation>
    <scope>NUCLEOTIDE SEQUENCE [LARGE SCALE GENOMIC DNA]</scope>
    <source>
        <strain evidence="2 3">ALL</strain>
    </source>
</reference>
<sequence>MVKMFVFMLLRKGRLNAIEGSNLTIPIQSTIMDLLDLLEVRTTTVMALDSISNFSTISILFFVAFAQFILLTFGNRGGNP</sequence>
<reference evidence="2 3" key="1">
    <citation type="journal article" date="2015" name="Genome Biol.">
        <title>Comparative genomics of Steinernema reveals deeply conserved gene regulatory networks.</title>
        <authorList>
            <person name="Dillman A.R."/>
            <person name="Macchietto M."/>
            <person name="Porter C.F."/>
            <person name="Rogers A."/>
            <person name="Williams B."/>
            <person name="Antoshechkin I."/>
            <person name="Lee M.M."/>
            <person name="Goodwin Z."/>
            <person name="Lu X."/>
            <person name="Lewis E.E."/>
            <person name="Goodrich-Blair H."/>
            <person name="Stock S.P."/>
            <person name="Adams B.J."/>
            <person name="Sternberg P.W."/>
            <person name="Mortazavi A."/>
        </authorList>
    </citation>
    <scope>NUCLEOTIDE SEQUENCE [LARGE SCALE GENOMIC DNA]</scope>
    <source>
        <strain evidence="2 3">ALL</strain>
    </source>
</reference>
<evidence type="ECO:0000313" key="2">
    <source>
        <dbReference type="EMBL" id="TKR64659.1"/>
    </source>
</evidence>
<name>A0A4U5M6Z0_STECR</name>